<evidence type="ECO:0000256" key="2">
    <source>
        <dbReference type="SAM" id="Phobius"/>
    </source>
</evidence>
<dbReference type="InterPro" id="IPR001932">
    <property type="entry name" value="PPM-type_phosphatase-like_dom"/>
</dbReference>
<accession>A0A1J7CAU9</accession>
<keyword evidence="2" id="KW-1133">Transmembrane helix</keyword>
<evidence type="ECO:0000259" key="3">
    <source>
        <dbReference type="SMART" id="SM00331"/>
    </source>
</evidence>
<name>A0A1J7CAU9_9ACTN</name>
<keyword evidence="1" id="KW-0378">Hydrolase</keyword>
<dbReference type="GO" id="GO:0016791">
    <property type="term" value="F:phosphatase activity"/>
    <property type="evidence" value="ECO:0007669"/>
    <property type="project" value="TreeGrafter"/>
</dbReference>
<dbReference type="SUPFAM" id="SSF81606">
    <property type="entry name" value="PP2C-like"/>
    <property type="match status" value="1"/>
</dbReference>
<evidence type="ECO:0000313" key="5">
    <source>
        <dbReference type="Proteomes" id="UP000243342"/>
    </source>
</evidence>
<dbReference type="EMBL" id="MLCF01000076">
    <property type="protein sequence ID" value="OIV36778.1"/>
    <property type="molecule type" value="Genomic_DNA"/>
</dbReference>
<dbReference type="PANTHER" id="PTHR43156">
    <property type="entry name" value="STAGE II SPORULATION PROTEIN E-RELATED"/>
    <property type="match status" value="1"/>
</dbReference>
<feature type="transmembrane region" description="Helical" evidence="2">
    <location>
        <begin position="63"/>
        <end position="82"/>
    </location>
</feature>
<dbReference type="Gene3D" id="3.60.40.10">
    <property type="entry name" value="PPM-type phosphatase domain"/>
    <property type="match status" value="1"/>
</dbReference>
<dbReference type="Pfam" id="PF07228">
    <property type="entry name" value="SpoIIE"/>
    <property type="match status" value="1"/>
</dbReference>
<dbReference type="STRING" id="1428644.BIV57_14465"/>
<sequence length="344" mass="35816">MALVTTLDLAAGSDMGLLPVYAAGPALAAARSPVRTVIALGGLAIALCLVSATVDGLLGHVRLYVALVAIALVTAGACYAAMRRQRAERKLVDARAVADALEGFLLPVPPPCIGPLRIAASYVSAERGMRVGGDLYEAVPAGEGVRVIIADVQGKGLAAVRSAGTVLAAFRESAPYARDLAQVGERIEDALQRAAGEERFVTAVLAEIRPDGTVHLLNRGHPAPLLMRRHGDVELLEPARHALPFGMTALLEPPGERVAVTRCRLAPGERLLLYTDGLSEARDRAGRFYPLLERAAGPLAEADPARALQLLRGDVARHTGAGPADDSALLVLDFLGSSAHGLGG</sequence>
<dbReference type="AlphaFoldDB" id="A0A1J7CAU9"/>
<feature type="domain" description="PPM-type phosphatase" evidence="3">
    <location>
        <begin position="116"/>
        <end position="334"/>
    </location>
</feature>
<proteinExistence type="predicted"/>
<keyword evidence="5" id="KW-1185">Reference proteome</keyword>
<dbReference type="InterPro" id="IPR052016">
    <property type="entry name" value="Bact_Sigma-Reg"/>
</dbReference>
<dbReference type="PANTHER" id="PTHR43156:SF2">
    <property type="entry name" value="STAGE II SPORULATION PROTEIN E"/>
    <property type="match status" value="1"/>
</dbReference>
<feature type="transmembrane region" description="Helical" evidence="2">
    <location>
        <begin position="37"/>
        <end position="57"/>
    </location>
</feature>
<gene>
    <name evidence="4" type="ORF">BIV57_14465</name>
</gene>
<keyword evidence="2" id="KW-0812">Transmembrane</keyword>
<protein>
    <recommendedName>
        <fullName evidence="3">PPM-type phosphatase domain-containing protein</fullName>
    </recommendedName>
</protein>
<evidence type="ECO:0000256" key="1">
    <source>
        <dbReference type="ARBA" id="ARBA00022801"/>
    </source>
</evidence>
<keyword evidence="2" id="KW-0472">Membrane</keyword>
<organism evidence="4 5">
    <name type="scientific">Mangrovactinospora gilvigrisea</name>
    <dbReference type="NCBI Taxonomy" id="1428644"/>
    <lineage>
        <taxon>Bacteria</taxon>
        <taxon>Bacillati</taxon>
        <taxon>Actinomycetota</taxon>
        <taxon>Actinomycetes</taxon>
        <taxon>Kitasatosporales</taxon>
        <taxon>Streptomycetaceae</taxon>
        <taxon>Mangrovactinospora</taxon>
    </lineage>
</organism>
<dbReference type="Proteomes" id="UP000243342">
    <property type="component" value="Unassembled WGS sequence"/>
</dbReference>
<dbReference type="SMART" id="SM00331">
    <property type="entry name" value="PP2C_SIG"/>
    <property type="match status" value="1"/>
</dbReference>
<evidence type="ECO:0000313" key="4">
    <source>
        <dbReference type="EMBL" id="OIV36778.1"/>
    </source>
</evidence>
<comment type="caution">
    <text evidence="4">The sequence shown here is derived from an EMBL/GenBank/DDBJ whole genome shotgun (WGS) entry which is preliminary data.</text>
</comment>
<reference evidence="4 5" key="1">
    <citation type="submission" date="2016-10" db="EMBL/GenBank/DDBJ databases">
        <title>Genome sequence of Streptomyces gilvigriseus MUSC 26.</title>
        <authorList>
            <person name="Lee L.-H."/>
            <person name="Ser H.-L."/>
        </authorList>
    </citation>
    <scope>NUCLEOTIDE SEQUENCE [LARGE SCALE GENOMIC DNA]</scope>
    <source>
        <strain evidence="4 5">MUSC 26</strain>
    </source>
</reference>
<dbReference type="InterPro" id="IPR036457">
    <property type="entry name" value="PPM-type-like_dom_sf"/>
</dbReference>